<gene>
    <name evidence="1" type="ORF">BE17_22905</name>
</gene>
<accession>A0A150QT35</accession>
<dbReference type="AlphaFoldDB" id="A0A150QT35"/>
<evidence type="ECO:0000313" key="1">
    <source>
        <dbReference type="EMBL" id="KYF71185.1"/>
    </source>
</evidence>
<evidence type="ECO:0000313" key="2">
    <source>
        <dbReference type="Proteomes" id="UP000075635"/>
    </source>
</evidence>
<dbReference type="Proteomes" id="UP000075635">
    <property type="component" value="Unassembled WGS sequence"/>
</dbReference>
<name>A0A150QT35_SORCE</name>
<comment type="caution">
    <text evidence="1">The sequence shown here is derived from an EMBL/GenBank/DDBJ whole genome shotgun (WGS) entry which is preliminary data.</text>
</comment>
<dbReference type="EMBL" id="JEMB01003541">
    <property type="protein sequence ID" value="KYF71185.1"/>
    <property type="molecule type" value="Genomic_DNA"/>
</dbReference>
<protein>
    <submittedName>
        <fullName evidence="1">Uncharacterized protein</fullName>
    </submittedName>
</protein>
<sequence>MNVKLNQRAFQHAKILIGQKMFVLDKRDDWSEHKPSAEKENEFLAEHGIDEYQKWFLGIDEDEEESDRRRYKFPYGDFEKLHRCGVIAAEVRAAQYEDREIEVAAAHLHGALNALM</sequence>
<reference evidence="1 2" key="1">
    <citation type="submission" date="2014-02" db="EMBL/GenBank/DDBJ databases">
        <title>The small core and large imbalanced accessory genome model reveals a collaborative survival strategy of Sorangium cellulosum strains in nature.</title>
        <authorList>
            <person name="Han K."/>
            <person name="Peng R."/>
            <person name="Blom J."/>
            <person name="Li Y.-Z."/>
        </authorList>
    </citation>
    <scope>NUCLEOTIDE SEQUENCE [LARGE SCALE GENOMIC DNA]</scope>
    <source>
        <strain evidence="1 2">So0011-07</strain>
    </source>
</reference>
<organism evidence="1 2">
    <name type="scientific">Sorangium cellulosum</name>
    <name type="common">Polyangium cellulosum</name>
    <dbReference type="NCBI Taxonomy" id="56"/>
    <lineage>
        <taxon>Bacteria</taxon>
        <taxon>Pseudomonadati</taxon>
        <taxon>Myxococcota</taxon>
        <taxon>Polyangia</taxon>
        <taxon>Polyangiales</taxon>
        <taxon>Polyangiaceae</taxon>
        <taxon>Sorangium</taxon>
    </lineage>
</organism>
<proteinExistence type="predicted"/>